<organism evidence="2 3">
    <name type="scientific">Protopolystoma xenopodis</name>
    <dbReference type="NCBI Taxonomy" id="117903"/>
    <lineage>
        <taxon>Eukaryota</taxon>
        <taxon>Metazoa</taxon>
        <taxon>Spiralia</taxon>
        <taxon>Lophotrochozoa</taxon>
        <taxon>Platyhelminthes</taxon>
        <taxon>Monogenea</taxon>
        <taxon>Polyopisthocotylea</taxon>
        <taxon>Polystomatidea</taxon>
        <taxon>Polystomatidae</taxon>
        <taxon>Protopolystoma</taxon>
    </lineage>
</organism>
<proteinExistence type="predicted"/>
<accession>A0A3S5BVY3</accession>
<dbReference type="EMBL" id="CAAALY010048524">
    <property type="protein sequence ID" value="VEL20901.1"/>
    <property type="molecule type" value="Genomic_DNA"/>
</dbReference>
<comment type="caution">
    <text evidence="2">The sequence shown here is derived from an EMBL/GenBank/DDBJ whole genome shotgun (WGS) entry which is preliminary data.</text>
</comment>
<evidence type="ECO:0000256" key="1">
    <source>
        <dbReference type="SAM" id="MobiDB-lite"/>
    </source>
</evidence>
<protein>
    <submittedName>
        <fullName evidence="2">Uncharacterized protein</fullName>
    </submittedName>
</protein>
<evidence type="ECO:0000313" key="2">
    <source>
        <dbReference type="EMBL" id="VEL20901.1"/>
    </source>
</evidence>
<feature type="region of interest" description="Disordered" evidence="1">
    <location>
        <begin position="49"/>
        <end position="77"/>
    </location>
</feature>
<feature type="compositionally biased region" description="Basic and acidic residues" evidence="1">
    <location>
        <begin position="67"/>
        <end position="77"/>
    </location>
</feature>
<name>A0A3S5BVY3_9PLAT</name>
<gene>
    <name evidence="2" type="ORF">PXEA_LOCUS14341</name>
</gene>
<keyword evidence="3" id="KW-1185">Reference proteome</keyword>
<dbReference type="AlphaFoldDB" id="A0A3S5BVY3"/>
<dbReference type="Proteomes" id="UP000784294">
    <property type="component" value="Unassembled WGS sequence"/>
</dbReference>
<reference evidence="2" key="1">
    <citation type="submission" date="2018-11" db="EMBL/GenBank/DDBJ databases">
        <authorList>
            <consortium name="Pathogen Informatics"/>
        </authorList>
    </citation>
    <scope>NUCLEOTIDE SEQUENCE</scope>
</reference>
<evidence type="ECO:0000313" key="3">
    <source>
        <dbReference type="Proteomes" id="UP000784294"/>
    </source>
</evidence>
<sequence length="109" mass="11811">MLSLLSCILSHPQCCHSPHAWLHMTLVWEVSKKPVSRDDDDGVIAMPQNASASKVRVSSAGLQPDPSHSDLRGRNEDASVAQLAAGRGTVHEARRLVARHFANLSAPVR</sequence>